<reference evidence="11" key="2">
    <citation type="submission" date="2015-06" db="UniProtKB">
        <authorList>
            <consortium name="EnsemblMetazoa"/>
        </authorList>
    </citation>
    <scope>IDENTIFICATION</scope>
</reference>
<organism evidence="11 12">
    <name type="scientific">Megaselia scalaris</name>
    <name type="common">Humpbacked fly</name>
    <name type="synonym">Phora scalaris</name>
    <dbReference type="NCBI Taxonomy" id="36166"/>
    <lineage>
        <taxon>Eukaryota</taxon>
        <taxon>Metazoa</taxon>
        <taxon>Ecdysozoa</taxon>
        <taxon>Arthropoda</taxon>
        <taxon>Hexapoda</taxon>
        <taxon>Insecta</taxon>
        <taxon>Pterygota</taxon>
        <taxon>Neoptera</taxon>
        <taxon>Endopterygota</taxon>
        <taxon>Diptera</taxon>
        <taxon>Brachycera</taxon>
        <taxon>Muscomorpha</taxon>
        <taxon>Platypezoidea</taxon>
        <taxon>Phoridae</taxon>
        <taxon>Megaseliini</taxon>
        <taxon>Megaselia</taxon>
    </lineage>
</organism>
<dbReference type="Pfam" id="PF01762">
    <property type="entry name" value="Galactosyl_T"/>
    <property type="match status" value="1"/>
</dbReference>
<evidence type="ECO:0000256" key="7">
    <source>
        <dbReference type="ARBA" id="ARBA00022989"/>
    </source>
</evidence>
<dbReference type="PANTHER" id="PTHR11214">
    <property type="entry name" value="BETA-1,3-N-ACETYLGLUCOSAMINYLTRANSFERASE"/>
    <property type="match status" value="1"/>
</dbReference>
<dbReference type="EMBL" id="CAQQ02391964">
    <property type="status" value="NOT_ANNOTATED_CDS"/>
    <property type="molecule type" value="Genomic_DNA"/>
</dbReference>
<feature type="transmembrane region" description="Helical" evidence="10">
    <location>
        <begin position="6"/>
        <end position="26"/>
    </location>
</feature>
<dbReference type="STRING" id="36166.T1GTC7"/>
<dbReference type="GO" id="GO:0006493">
    <property type="term" value="P:protein O-linked glycosylation"/>
    <property type="evidence" value="ECO:0007669"/>
    <property type="project" value="TreeGrafter"/>
</dbReference>
<evidence type="ECO:0000256" key="2">
    <source>
        <dbReference type="ARBA" id="ARBA00008661"/>
    </source>
</evidence>
<keyword evidence="12" id="KW-1185">Reference proteome</keyword>
<proteinExistence type="inferred from homology"/>
<evidence type="ECO:0000256" key="1">
    <source>
        <dbReference type="ARBA" id="ARBA00004323"/>
    </source>
</evidence>
<evidence type="ECO:0000256" key="6">
    <source>
        <dbReference type="ARBA" id="ARBA00022968"/>
    </source>
</evidence>
<evidence type="ECO:0000256" key="9">
    <source>
        <dbReference type="ARBA" id="ARBA00023136"/>
    </source>
</evidence>
<name>T1GTC7_MEGSC</name>
<sequence length="223" mass="25922">MFTRRLQFLLKCTLVLGAFVLIVIIFKNGIQDSEEIAETQFYAENVHVQFIENTHKVNTNDLFNLKSFQHRITPRKECESFQHEKLAVMLVMSYVGHDDLRAAHRLALMEESLNALGILRHSRQGKVHFPSQIDDESSRFGDILQGKFVDAYRNLTYKHMMGLKWAADHCGQFKYVIKVDDDIVFDLYKLRDYLEMGVHGGKFMAGFVLENQAVVRNSQSKWM</sequence>
<dbReference type="EC" id="2.4.1.-" evidence="10"/>
<keyword evidence="8 10" id="KW-0333">Golgi apparatus</keyword>
<evidence type="ECO:0000256" key="3">
    <source>
        <dbReference type="ARBA" id="ARBA00022676"/>
    </source>
</evidence>
<evidence type="ECO:0000313" key="11">
    <source>
        <dbReference type="EnsemblMetazoa" id="MESCA006957-PA"/>
    </source>
</evidence>
<dbReference type="AlphaFoldDB" id="T1GTC7"/>
<evidence type="ECO:0000313" key="12">
    <source>
        <dbReference type="Proteomes" id="UP000015102"/>
    </source>
</evidence>
<dbReference type="HOGENOM" id="CLU_1241366_0_0_1"/>
<accession>T1GTC7</accession>
<evidence type="ECO:0000256" key="5">
    <source>
        <dbReference type="ARBA" id="ARBA00022692"/>
    </source>
</evidence>
<dbReference type="GO" id="GO:0016758">
    <property type="term" value="F:hexosyltransferase activity"/>
    <property type="evidence" value="ECO:0007669"/>
    <property type="project" value="InterPro"/>
</dbReference>
<reference evidence="12" key="1">
    <citation type="submission" date="2013-02" db="EMBL/GenBank/DDBJ databases">
        <authorList>
            <person name="Hughes D."/>
        </authorList>
    </citation>
    <scope>NUCLEOTIDE SEQUENCE</scope>
    <source>
        <strain>Durham</strain>
        <strain evidence="12">NC isolate 2 -- Noor lab</strain>
    </source>
</reference>
<evidence type="ECO:0000256" key="10">
    <source>
        <dbReference type="RuleBase" id="RU363063"/>
    </source>
</evidence>
<evidence type="ECO:0000256" key="4">
    <source>
        <dbReference type="ARBA" id="ARBA00022679"/>
    </source>
</evidence>
<comment type="subcellular location">
    <subcellularLocation>
        <location evidence="1 10">Golgi apparatus membrane</location>
        <topology evidence="1 10">Single-pass type II membrane protein</topology>
    </subcellularLocation>
</comment>
<comment type="similarity">
    <text evidence="2 10">Belongs to the glycosyltransferase 31 family.</text>
</comment>
<protein>
    <recommendedName>
        <fullName evidence="10">Hexosyltransferase</fullName>
        <ecNumber evidence="10">2.4.1.-</ecNumber>
    </recommendedName>
</protein>
<dbReference type="Gene3D" id="3.90.550.50">
    <property type="match status" value="1"/>
</dbReference>
<keyword evidence="9 10" id="KW-0472">Membrane</keyword>
<evidence type="ECO:0000256" key="8">
    <source>
        <dbReference type="ARBA" id="ARBA00023034"/>
    </source>
</evidence>
<keyword evidence="7 10" id="KW-1133">Transmembrane helix</keyword>
<keyword evidence="3 10" id="KW-0328">Glycosyltransferase</keyword>
<dbReference type="EnsemblMetazoa" id="MESCA006957-RA">
    <property type="protein sequence ID" value="MESCA006957-PA"/>
    <property type="gene ID" value="MESCA006957"/>
</dbReference>
<dbReference type="Proteomes" id="UP000015102">
    <property type="component" value="Unassembled WGS sequence"/>
</dbReference>
<keyword evidence="6 10" id="KW-0735">Signal-anchor</keyword>
<keyword evidence="5 10" id="KW-0812">Transmembrane</keyword>
<dbReference type="InterPro" id="IPR002659">
    <property type="entry name" value="Glyco_trans_31"/>
</dbReference>
<dbReference type="GO" id="GO:0000139">
    <property type="term" value="C:Golgi membrane"/>
    <property type="evidence" value="ECO:0007669"/>
    <property type="project" value="UniProtKB-SubCell"/>
</dbReference>
<dbReference type="PANTHER" id="PTHR11214:SF235">
    <property type="entry name" value="HEXOSYLTRANSFERASE"/>
    <property type="match status" value="1"/>
</dbReference>
<keyword evidence="4" id="KW-0808">Transferase</keyword>